<sequence length="374" mass="41514">MCLAAYRLQAPLKWCTLSSASQPTKGSSVHSAPSKRFGSMLVNNGKALYVFGGATHMRTTFNDLWVFDLAFLQWKRVLGDECLFVPLDGALYHEFDLGTIGFSICWRVSHKSSSFGLHVVHPKSMPLRFPRKVNCPSSDTSLTLTLPAVASSIKRNQRCSLAILKSNAQENMELIRLFVQNSASEQQAGTTERIEANDLSESFPIREPSANNPNDVRVTFTSSLVSADSESVAAASQKMPNSRVSILTTEKGRSDRQSLVSMCGIDVPSEELENLIDVPLEFAMAELFLRRAVRSASLENKGDPVVARMESRKSETVPEACEENRSSVVPRTTDKLRTEQRVSLDSTTASRIHKDETWPFCKLSGSTVYRRVRK</sequence>
<dbReference type="AlphaFoldDB" id="A0A1S8WT41"/>
<dbReference type="Proteomes" id="UP000243686">
    <property type="component" value="Unassembled WGS sequence"/>
</dbReference>
<protein>
    <submittedName>
        <fullName evidence="2">Kelch repeat protein</fullName>
    </submittedName>
</protein>
<feature type="region of interest" description="Disordered" evidence="1">
    <location>
        <begin position="307"/>
        <end position="348"/>
    </location>
</feature>
<dbReference type="SUPFAM" id="SSF117281">
    <property type="entry name" value="Kelch motif"/>
    <property type="match status" value="1"/>
</dbReference>
<dbReference type="EMBL" id="KV895116">
    <property type="protein sequence ID" value="OON17618.1"/>
    <property type="molecule type" value="Genomic_DNA"/>
</dbReference>
<reference evidence="2 3" key="1">
    <citation type="submission" date="2015-03" db="EMBL/GenBank/DDBJ databases">
        <title>Draft genome of the nematode, Opisthorchis viverrini.</title>
        <authorList>
            <person name="Mitreva M."/>
        </authorList>
    </citation>
    <scope>NUCLEOTIDE SEQUENCE [LARGE SCALE GENOMIC DNA]</scope>
    <source>
        <strain evidence="2">Khon Kaen</strain>
    </source>
</reference>
<evidence type="ECO:0000313" key="2">
    <source>
        <dbReference type="EMBL" id="OON17618.1"/>
    </source>
</evidence>
<gene>
    <name evidence="2" type="ORF">X801_06542</name>
</gene>
<organism evidence="2 3">
    <name type="scientific">Opisthorchis viverrini</name>
    <name type="common">Southeast Asian liver fluke</name>
    <dbReference type="NCBI Taxonomy" id="6198"/>
    <lineage>
        <taxon>Eukaryota</taxon>
        <taxon>Metazoa</taxon>
        <taxon>Spiralia</taxon>
        <taxon>Lophotrochozoa</taxon>
        <taxon>Platyhelminthes</taxon>
        <taxon>Trematoda</taxon>
        <taxon>Digenea</taxon>
        <taxon>Opisthorchiida</taxon>
        <taxon>Opisthorchiata</taxon>
        <taxon>Opisthorchiidae</taxon>
        <taxon>Opisthorchis</taxon>
    </lineage>
</organism>
<evidence type="ECO:0000313" key="3">
    <source>
        <dbReference type="Proteomes" id="UP000243686"/>
    </source>
</evidence>
<feature type="compositionally biased region" description="Basic and acidic residues" evidence="1">
    <location>
        <begin position="332"/>
        <end position="342"/>
    </location>
</feature>
<feature type="non-terminal residue" evidence="2">
    <location>
        <position position="374"/>
    </location>
</feature>
<keyword evidence="3" id="KW-1185">Reference proteome</keyword>
<accession>A0A1S8WT41</accession>
<name>A0A1S8WT41_OPIVI</name>
<proteinExistence type="predicted"/>
<evidence type="ECO:0000256" key="1">
    <source>
        <dbReference type="SAM" id="MobiDB-lite"/>
    </source>
</evidence>
<dbReference type="Gene3D" id="2.120.10.80">
    <property type="entry name" value="Kelch-type beta propeller"/>
    <property type="match status" value="1"/>
</dbReference>
<dbReference type="InterPro" id="IPR015915">
    <property type="entry name" value="Kelch-typ_b-propeller"/>
</dbReference>